<keyword evidence="7" id="KW-1185">Reference proteome</keyword>
<accession>A0A7J7I0P8</accession>
<evidence type="ECO:0000259" key="5">
    <source>
        <dbReference type="PROSITE" id="PS51767"/>
    </source>
</evidence>
<evidence type="ECO:0000256" key="4">
    <source>
        <dbReference type="SAM" id="Phobius"/>
    </source>
</evidence>
<reference evidence="7" key="1">
    <citation type="journal article" date="2020" name="Nat. Commun.">
        <title>Genome assembly of wild tea tree DASZ reveals pedigree and selection history of tea varieties.</title>
        <authorList>
            <person name="Zhang W."/>
            <person name="Zhang Y."/>
            <person name="Qiu H."/>
            <person name="Guo Y."/>
            <person name="Wan H."/>
            <person name="Zhang X."/>
            <person name="Scossa F."/>
            <person name="Alseekh S."/>
            <person name="Zhang Q."/>
            <person name="Wang P."/>
            <person name="Xu L."/>
            <person name="Schmidt M.H."/>
            <person name="Jia X."/>
            <person name="Li D."/>
            <person name="Zhu A."/>
            <person name="Guo F."/>
            <person name="Chen W."/>
            <person name="Ni D."/>
            <person name="Usadel B."/>
            <person name="Fernie A.R."/>
            <person name="Wen W."/>
        </authorList>
    </citation>
    <scope>NUCLEOTIDE SEQUENCE [LARGE SCALE GENOMIC DNA]</scope>
    <source>
        <strain evidence="7">cv. G240</strain>
    </source>
</reference>
<dbReference type="GO" id="GO:0006508">
    <property type="term" value="P:proteolysis"/>
    <property type="evidence" value="ECO:0007669"/>
    <property type="project" value="InterPro"/>
</dbReference>
<dbReference type="SUPFAM" id="SSF50630">
    <property type="entry name" value="Acid proteases"/>
    <property type="match status" value="2"/>
</dbReference>
<dbReference type="InterPro" id="IPR001969">
    <property type="entry name" value="Aspartic_peptidase_AS"/>
</dbReference>
<dbReference type="PROSITE" id="PS00141">
    <property type="entry name" value="ASP_PROTEASE"/>
    <property type="match status" value="3"/>
</dbReference>
<dbReference type="Pfam" id="PF14543">
    <property type="entry name" value="TAXi_N"/>
    <property type="match status" value="1"/>
</dbReference>
<evidence type="ECO:0000313" key="7">
    <source>
        <dbReference type="Proteomes" id="UP000593564"/>
    </source>
</evidence>
<name>A0A7J7I0P8_CAMSI</name>
<dbReference type="EMBL" id="JACBKZ010000002">
    <property type="protein sequence ID" value="KAF5958091.1"/>
    <property type="molecule type" value="Genomic_DNA"/>
</dbReference>
<gene>
    <name evidence="6" type="ORF">HYC85_005316</name>
</gene>
<dbReference type="PANTHER" id="PTHR13683">
    <property type="entry name" value="ASPARTYL PROTEASES"/>
    <property type="match status" value="1"/>
</dbReference>
<protein>
    <recommendedName>
        <fullName evidence="5">Peptidase A1 domain-containing protein</fullName>
    </recommendedName>
</protein>
<feature type="compositionally biased region" description="Pro residues" evidence="3">
    <location>
        <begin position="446"/>
        <end position="455"/>
    </location>
</feature>
<dbReference type="Gene3D" id="2.40.70.10">
    <property type="entry name" value="Acid Proteases"/>
    <property type="match status" value="3"/>
</dbReference>
<dbReference type="InterPro" id="IPR032799">
    <property type="entry name" value="TAXi_C"/>
</dbReference>
<dbReference type="InterPro" id="IPR032861">
    <property type="entry name" value="TAXi_N"/>
</dbReference>
<feature type="domain" description="Peptidase A1" evidence="5">
    <location>
        <begin position="436"/>
        <end position="749"/>
    </location>
</feature>
<feature type="transmembrane region" description="Helical" evidence="4">
    <location>
        <begin position="490"/>
        <end position="508"/>
    </location>
</feature>
<dbReference type="InterPro" id="IPR001461">
    <property type="entry name" value="Aspartic_peptidase_A1"/>
</dbReference>
<comment type="similarity">
    <text evidence="1">Belongs to the peptidase A1 family.</text>
</comment>
<dbReference type="GO" id="GO:0004190">
    <property type="term" value="F:aspartic-type endopeptidase activity"/>
    <property type="evidence" value="ECO:0007669"/>
    <property type="project" value="InterPro"/>
</dbReference>
<evidence type="ECO:0000256" key="2">
    <source>
        <dbReference type="PIRSR" id="PIRSR601461-1"/>
    </source>
</evidence>
<feature type="transmembrane region" description="Helical" evidence="4">
    <location>
        <begin position="465"/>
        <end position="484"/>
    </location>
</feature>
<dbReference type="Pfam" id="PF14541">
    <property type="entry name" value="TAXi_C"/>
    <property type="match status" value="2"/>
</dbReference>
<proteinExistence type="inferred from homology"/>
<feature type="compositionally biased region" description="Polar residues" evidence="3">
    <location>
        <begin position="419"/>
        <end position="443"/>
    </location>
</feature>
<evidence type="ECO:0000256" key="3">
    <source>
        <dbReference type="SAM" id="MobiDB-lite"/>
    </source>
</evidence>
<dbReference type="InterPro" id="IPR033121">
    <property type="entry name" value="PEPTIDASE_A1"/>
</dbReference>
<keyword evidence="4" id="KW-0812">Transmembrane</keyword>
<feature type="domain" description="Peptidase A1" evidence="5">
    <location>
        <begin position="100"/>
        <end position="427"/>
    </location>
</feature>
<dbReference type="AlphaFoldDB" id="A0A7J7I0P8"/>
<dbReference type="PROSITE" id="PS51767">
    <property type="entry name" value="PEPTIDASE_A1"/>
    <property type="match status" value="2"/>
</dbReference>
<sequence>MGYYYYYYYVVLMMMVVWGSQSCDGFGTFGFNIHHRYSDPVKGILDLRGLPEKGSLDYYAAMAHRDLLFHGRKLAAATSGPLTFLAGNDTHQLNALGHLFYANVSVASPSLSFLVALDTGSDLFWLPCDCTQCVRGLKSTSGQVIDFNIYSPSNSTTSTKVSCNSTFCGKCSSTSNTCAYQVEYLSNNTSSSGLLVEDVLHLTTDDSQLKAVDAQITFGCGMVQTGSFLDGAAPNGLFGLANQGLAANSFSMCFGPDGIGRISFGDKGSSEQGETPFNLGQSHPTYNISITQITVDKNVTNLSFTAIFDSGTSFTYLNDPAYSVITEGFNSQAKEKRHPPDSQIPFEYCYDLSANQTTFETASLNLTMKGGKQFPVINPIEIIDMQGQGYIYCLAVVKSGDINIIGRYNATNSSTLPINPGNSGAVTPTTTVEPQATSSSTNGSPLPSPDVPPPASSDSPHLNSYTYTLHAVVILSLFIHEFLFLIIYNNYFFCIFLGISVCFMRMFLWDHRAYGFLWHLTPEATCFGYHVIASNAYVACRQHLDNCGIVQTGLFLDGGAPNGLFGLANQGLAANSFSMCFGPDGIGRISFGDKGSSEQGETPFNLGQSHPTYNISITQITVDKNVTDLSFTAIFDSGTSFTYLNDPAYSFNSQAKEKRHPPDSQIPFEYCYDLSANQTTFETASLNLTMKGGKQFPVTNPIEIIDMQGQGYIYCLAVVKSGDINIIGQNFMTGYHIIFDRERMVLGWESSNCYDANN</sequence>
<organism evidence="6 7">
    <name type="scientific">Camellia sinensis</name>
    <name type="common">Tea plant</name>
    <name type="synonym">Thea sinensis</name>
    <dbReference type="NCBI Taxonomy" id="4442"/>
    <lineage>
        <taxon>Eukaryota</taxon>
        <taxon>Viridiplantae</taxon>
        <taxon>Streptophyta</taxon>
        <taxon>Embryophyta</taxon>
        <taxon>Tracheophyta</taxon>
        <taxon>Spermatophyta</taxon>
        <taxon>Magnoliopsida</taxon>
        <taxon>eudicotyledons</taxon>
        <taxon>Gunneridae</taxon>
        <taxon>Pentapetalae</taxon>
        <taxon>asterids</taxon>
        <taxon>Ericales</taxon>
        <taxon>Theaceae</taxon>
        <taxon>Camellia</taxon>
    </lineage>
</organism>
<keyword evidence="4" id="KW-0472">Membrane</keyword>
<evidence type="ECO:0000256" key="1">
    <source>
        <dbReference type="ARBA" id="ARBA00007447"/>
    </source>
</evidence>
<feature type="transmembrane region" description="Helical" evidence="4">
    <location>
        <begin position="6"/>
        <end position="27"/>
    </location>
</feature>
<dbReference type="InterPro" id="IPR021109">
    <property type="entry name" value="Peptidase_aspartic_dom_sf"/>
</dbReference>
<evidence type="ECO:0000313" key="6">
    <source>
        <dbReference type="EMBL" id="KAF5958091.1"/>
    </source>
</evidence>
<keyword evidence="4" id="KW-1133">Transmembrane helix</keyword>
<dbReference type="FunFam" id="2.40.70.10:FF:000014">
    <property type="entry name" value="Aspartyl protease family protein 1"/>
    <property type="match status" value="2"/>
</dbReference>
<dbReference type="Proteomes" id="UP000593564">
    <property type="component" value="Unassembled WGS sequence"/>
</dbReference>
<reference evidence="6 7" key="2">
    <citation type="submission" date="2020-07" db="EMBL/GenBank/DDBJ databases">
        <title>Genome assembly of wild tea tree DASZ reveals pedigree and selection history of tea varieties.</title>
        <authorList>
            <person name="Zhang W."/>
        </authorList>
    </citation>
    <scope>NUCLEOTIDE SEQUENCE [LARGE SCALE GENOMIC DNA]</scope>
    <source>
        <strain evidence="7">cv. G240</strain>
        <tissue evidence="6">Leaf</tissue>
    </source>
</reference>
<feature type="region of interest" description="Disordered" evidence="3">
    <location>
        <begin position="419"/>
        <end position="457"/>
    </location>
</feature>
<feature type="active site" evidence="2">
    <location>
        <position position="309"/>
    </location>
</feature>
<dbReference type="PANTHER" id="PTHR13683:SF826">
    <property type="entry name" value="ASPARTYL PROTEASE FAMILY PROTEIN 1"/>
    <property type="match status" value="1"/>
</dbReference>
<comment type="caution">
    <text evidence="6">The sequence shown here is derived from an EMBL/GenBank/DDBJ whole genome shotgun (WGS) entry which is preliminary data.</text>
</comment>
<feature type="active site" evidence="2">
    <location>
        <position position="118"/>
    </location>
</feature>